<proteinExistence type="predicted"/>
<protein>
    <submittedName>
        <fullName evidence="1">Uncharacterized protein</fullName>
    </submittedName>
</protein>
<dbReference type="EMBL" id="QRBI01000106">
    <property type="protein sequence ID" value="RMC12912.1"/>
    <property type="molecule type" value="Genomic_DNA"/>
</dbReference>
<reference evidence="1 2" key="1">
    <citation type="submission" date="2018-07" db="EMBL/GenBank/DDBJ databases">
        <title>A high quality draft genome assembly of the barn swallow (H. rustica rustica).</title>
        <authorList>
            <person name="Formenti G."/>
            <person name="Chiara M."/>
            <person name="Poveda L."/>
            <person name="Francoijs K.-J."/>
            <person name="Bonisoli-Alquati A."/>
            <person name="Canova L."/>
            <person name="Gianfranceschi L."/>
            <person name="Horner D.S."/>
            <person name="Saino N."/>
        </authorList>
    </citation>
    <scope>NUCLEOTIDE SEQUENCE [LARGE SCALE GENOMIC DNA]</scope>
    <source>
        <strain evidence="1">Chelidonia</strain>
        <tissue evidence="1">Blood</tissue>
    </source>
</reference>
<dbReference type="Proteomes" id="UP000269221">
    <property type="component" value="Unassembled WGS sequence"/>
</dbReference>
<accession>A0A3M0KI56</accession>
<keyword evidence="2" id="KW-1185">Reference proteome</keyword>
<sequence>MLWVLEQTLQPLVQTMVRQLFHCSPRRSIEIHLQPVEDTHQSRRMQEGGCDPMASPHWSRFGGWFCDPVGDPSSSSLFQKACTLCEGPMVE</sequence>
<comment type="caution">
    <text evidence="1">The sequence shown here is derived from an EMBL/GenBank/DDBJ whole genome shotgun (WGS) entry which is preliminary data.</text>
</comment>
<evidence type="ECO:0000313" key="2">
    <source>
        <dbReference type="Proteomes" id="UP000269221"/>
    </source>
</evidence>
<dbReference type="AlphaFoldDB" id="A0A3M0KI56"/>
<organism evidence="1 2">
    <name type="scientific">Hirundo rustica rustica</name>
    <dbReference type="NCBI Taxonomy" id="333673"/>
    <lineage>
        <taxon>Eukaryota</taxon>
        <taxon>Metazoa</taxon>
        <taxon>Chordata</taxon>
        <taxon>Craniata</taxon>
        <taxon>Vertebrata</taxon>
        <taxon>Euteleostomi</taxon>
        <taxon>Archelosauria</taxon>
        <taxon>Archosauria</taxon>
        <taxon>Dinosauria</taxon>
        <taxon>Saurischia</taxon>
        <taxon>Theropoda</taxon>
        <taxon>Coelurosauria</taxon>
        <taxon>Aves</taxon>
        <taxon>Neognathae</taxon>
        <taxon>Neoaves</taxon>
        <taxon>Telluraves</taxon>
        <taxon>Australaves</taxon>
        <taxon>Passeriformes</taxon>
        <taxon>Sylvioidea</taxon>
        <taxon>Hirundinidae</taxon>
        <taxon>Hirundo</taxon>
    </lineage>
</organism>
<name>A0A3M0KI56_HIRRU</name>
<gene>
    <name evidence="1" type="ORF">DUI87_10439</name>
</gene>
<evidence type="ECO:0000313" key="1">
    <source>
        <dbReference type="EMBL" id="RMC12912.1"/>
    </source>
</evidence>